<dbReference type="PANTHER" id="PTHR22901">
    <property type="entry name" value="SIALATE O-ACETYLESTERASE"/>
    <property type="match status" value="1"/>
</dbReference>
<keyword evidence="1" id="KW-0378">Hydrolase</keyword>
<feature type="chain" id="PRO_5030711015" evidence="2">
    <location>
        <begin position="20"/>
        <end position="461"/>
    </location>
</feature>
<evidence type="ECO:0000256" key="2">
    <source>
        <dbReference type="SAM" id="SignalP"/>
    </source>
</evidence>
<reference evidence="4 5" key="1">
    <citation type="submission" date="2020-04" db="EMBL/GenBank/DDBJ databases">
        <title>Flammeovirga sp. SR4, a novel species isolated from seawater.</title>
        <authorList>
            <person name="Wang X."/>
        </authorList>
    </citation>
    <scope>NUCLEOTIDE SEQUENCE [LARGE SCALE GENOMIC DNA]</scope>
    <source>
        <strain evidence="4 5">ATCC 23126</strain>
    </source>
</reference>
<dbReference type="InterPro" id="IPR005181">
    <property type="entry name" value="SASA"/>
</dbReference>
<feature type="signal peptide" evidence="2">
    <location>
        <begin position="1"/>
        <end position="19"/>
    </location>
</feature>
<dbReference type="Proteomes" id="UP000576082">
    <property type="component" value="Unassembled WGS sequence"/>
</dbReference>
<evidence type="ECO:0000259" key="3">
    <source>
        <dbReference type="Pfam" id="PF03629"/>
    </source>
</evidence>
<dbReference type="AlphaFoldDB" id="A0A7X9S1P9"/>
<keyword evidence="2" id="KW-0732">Signal</keyword>
<dbReference type="SUPFAM" id="SSF52266">
    <property type="entry name" value="SGNH hydrolase"/>
    <property type="match status" value="1"/>
</dbReference>
<dbReference type="InterPro" id="IPR036514">
    <property type="entry name" value="SGNH_hydro_sf"/>
</dbReference>
<evidence type="ECO:0000256" key="1">
    <source>
        <dbReference type="ARBA" id="ARBA00022801"/>
    </source>
</evidence>
<keyword evidence="5" id="KW-1185">Reference proteome</keyword>
<dbReference type="PANTHER" id="PTHR22901:SF0">
    <property type="entry name" value="SIALATE O-ACETYLESTERASE"/>
    <property type="match status" value="1"/>
</dbReference>
<dbReference type="RefSeq" id="WP_169660839.1">
    <property type="nucleotide sequence ID" value="NZ_JABANE010000187.1"/>
</dbReference>
<dbReference type="InterPro" id="IPR039329">
    <property type="entry name" value="SIAE"/>
</dbReference>
<dbReference type="GO" id="GO:0001681">
    <property type="term" value="F:sialate O-acetylesterase activity"/>
    <property type="evidence" value="ECO:0007669"/>
    <property type="project" value="InterPro"/>
</dbReference>
<evidence type="ECO:0000313" key="4">
    <source>
        <dbReference type="EMBL" id="NME72654.1"/>
    </source>
</evidence>
<protein>
    <submittedName>
        <fullName evidence="4">Sialate O-acetylesterase</fullName>
    </submittedName>
</protein>
<dbReference type="Gene3D" id="3.40.50.1110">
    <property type="entry name" value="SGNH hydrolase"/>
    <property type="match status" value="1"/>
</dbReference>
<evidence type="ECO:0000313" key="5">
    <source>
        <dbReference type="Proteomes" id="UP000576082"/>
    </source>
</evidence>
<feature type="domain" description="Sialate O-acetylesterase" evidence="3">
    <location>
        <begin position="103"/>
        <end position="350"/>
    </location>
</feature>
<organism evidence="4 5">
    <name type="scientific">Flammeovirga aprica JL-4</name>
    <dbReference type="NCBI Taxonomy" id="694437"/>
    <lineage>
        <taxon>Bacteria</taxon>
        <taxon>Pseudomonadati</taxon>
        <taxon>Bacteroidota</taxon>
        <taxon>Cytophagia</taxon>
        <taxon>Cytophagales</taxon>
        <taxon>Flammeovirgaceae</taxon>
        <taxon>Flammeovirga</taxon>
    </lineage>
</organism>
<dbReference type="EMBL" id="JABANE010000187">
    <property type="protein sequence ID" value="NME72654.1"/>
    <property type="molecule type" value="Genomic_DNA"/>
</dbReference>
<sequence>MKKYLLLLLLQLTFQGAYALELPSFFSDGMILQQSDTVNIFGWEKPNTNIQLTSTWGAQLQTQSNKEGFWTLKLPTPKGSFDPQQITLEGKNKITLKDILIGEVWLASGQSNMEWTASAGLKNDSKEIKNAHQPFVRIFKAERNDSDQKDTKVKGEWLTMTPKTMPYVSTVSYYFATKLKDTLMVPIGVITTSWGGTPIETWIPKDALQQEQDLWTSSQKHKPNPWGPVQQGLLYNGMVAPFKDFTISGLLWYQGEANVEYPELYAEKLQLLAQTWRKQFDRQLPLYFVQIAPYKYASHINAGQLRNEQRRASEIIDNAKMLVISDLANLDDIHPTNKKPVGQRLAKIALKDTYGLITKDVFSPTVDRIFTDYNGHIHITFKHGKGLHFTSSDIQHFEVGNANTSKFATETRIENDQIILVSPIENPEWVRFAYSSTAMPGIVNEGGIVVSCFGKISITSD</sequence>
<dbReference type="Pfam" id="PF03629">
    <property type="entry name" value="SASA"/>
    <property type="match status" value="1"/>
</dbReference>
<accession>A0A7X9S1P9</accession>
<name>A0A7X9S1P9_9BACT</name>
<gene>
    <name evidence="4" type="ORF">HHU12_32140</name>
</gene>
<proteinExistence type="predicted"/>
<comment type="caution">
    <text evidence="4">The sequence shown here is derived from an EMBL/GenBank/DDBJ whole genome shotgun (WGS) entry which is preliminary data.</text>
</comment>
<dbReference type="GO" id="GO:0005975">
    <property type="term" value="P:carbohydrate metabolic process"/>
    <property type="evidence" value="ECO:0007669"/>
    <property type="project" value="TreeGrafter"/>
</dbReference>